<evidence type="ECO:0000313" key="3">
    <source>
        <dbReference type="Proteomes" id="UP000008917"/>
    </source>
</evidence>
<dbReference type="Proteomes" id="UP000008917">
    <property type="component" value="Chromosome"/>
</dbReference>
<dbReference type="STRING" id="595537.Varpa_4913"/>
<dbReference type="AlphaFoldDB" id="E6V150"/>
<sequence length="206" mass="21502">MKNPSFFPRRRHQRGVVLLLCLIVLVILLAGGVAVVRSMNTSLTSAGNLAFRRDLVNQGERAVSLVLANKLASGGALANATDDLPGENFKATKLDTNTQGVPLALLDDKAFGAVGKDSNDITDAAAQISIRYVIDRLCTSTGPATSTGCVQSSAAPAGGTASPTPPPTPPTATIYRLSLRVTGPRDTQVFTQSTFTKPEHESTASP</sequence>
<dbReference type="EMBL" id="CP002417">
    <property type="protein sequence ID" value="ADU39073.1"/>
    <property type="molecule type" value="Genomic_DNA"/>
</dbReference>
<evidence type="ECO:0008006" key="4">
    <source>
        <dbReference type="Google" id="ProtNLM"/>
    </source>
</evidence>
<feature type="compositionally biased region" description="Basic and acidic residues" evidence="1">
    <location>
        <begin position="197"/>
        <end position="206"/>
    </location>
</feature>
<dbReference type="HOGENOM" id="CLU_105026_0_0_4"/>
<dbReference type="OrthoDB" id="5954007at2"/>
<accession>E6V150</accession>
<name>E6V150_VARPE</name>
<organism evidence="2 3">
    <name type="scientific">Variovorax paradoxus (strain EPS)</name>
    <dbReference type="NCBI Taxonomy" id="595537"/>
    <lineage>
        <taxon>Bacteria</taxon>
        <taxon>Pseudomonadati</taxon>
        <taxon>Pseudomonadota</taxon>
        <taxon>Betaproteobacteria</taxon>
        <taxon>Burkholderiales</taxon>
        <taxon>Comamonadaceae</taxon>
        <taxon>Variovorax</taxon>
    </lineage>
</organism>
<feature type="region of interest" description="Disordered" evidence="1">
    <location>
        <begin position="145"/>
        <end position="206"/>
    </location>
</feature>
<proteinExistence type="predicted"/>
<reference evidence="2 3" key="2">
    <citation type="journal article" date="2013" name="Genome Announc.">
        <title>Genome of the Root-Associated Plant Growth-Promoting Bacterium Variovorax paradoxus Strain EPS.</title>
        <authorList>
            <person name="Han J.I."/>
            <person name="Spain J.C."/>
            <person name="Leadbetter J.R."/>
            <person name="Ovchinnikova G."/>
            <person name="Goodwin L.A."/>
            <person name="Han C.S."/>
            <person name="Woyke T."/>
            <person name="Davenport K.W."/>
            <person name="Orwin P.M."/>
        </authorList>
    </citation>
    <scope>NUCLEOTIDE SEQUENCE [LARGE SCALE GENOMIC DNA]</scope>
    <source>
        <strain evidence="2 3">EPS</strain>
    </source>
</reference>
<feature type="compositionally biased region" description="Low complexity" evidence="1">
    <location>
        <begin position="152"/>
        <end position="162"/>
    </location>
</feature>
<evidence type="ECO:0000256" key="1">
    <source>
        <dbReference type="SAM" id="MobiDB-lite"/>
    </source>
</evidence>
<dbReference type="eggNOG" id="COG4726">
    <property type="taxonomic scope" value="Bacteria"/>
</dbReference>
<dbReference type="KEGG" id="vpe:Varpa_4913"/>
<reference evidence="3" key="1">
    <citation type="submission" date="2010-12" db="EMBL/GenBank/DDBJ databases">
        <title>Complete sequence of Variovorax paradoxus EPS.</title>
        <authorList>
            <consortium name="US DOE Joint Genome Institute"/>
            <person name="Lucas S."/>
            <person name="Copeland A."/>
            <person name="Lapidus A."/>
            <person name="Cheng J.-F."/>
            <person name="Goodwin L."/>
            <person name="Pitluck S."/>
            <person name="Teshima H."/>
            <person name="Detter J.C."/>
            <person name="Han C."/>
            <person name="Tapia R."/>
            <person name="Land M."/>
            <person name="Hauser L."/>
            <person name="Kyrpides N."/>
            <person name="Ivanova N."/>
            <person name="Ovchinnikova G."/>
            <person name="Orwin P."/>
            <person name="Han J.-I.G."/>
            <person name="Woyke T."/>
        </authorList>
    </citation>
    <scope>NUCLEOTIDE SEQUENCE [LARGE SCALE GENOMIC DNA]</scope>
    <source>
        <strain evidence="3">EPS</strain>
    </source>
</reference>
<gene>
    <name evidence="2" type="ordered locus">Varpa_4913</name>
</gene>
<dbReference type="RefSeq" id="WP_013543281.1">
    <property type="nucleotide sequence ID" value="NC_014931.1"/>
</dbReference>
<protein>
    <recommendedName>
        <fullName evidence="4">Type 4 fimbrial biogenesis protein PilX N-terminal domain-containing protein</fullName>
    </recommendedName>
</protein>
<evidence type="ECO:0000313" key="2">
    <source>
        <dbReference type="EMBL" id="ADU39073.1"/>
    </source>
</evidence>